<evidence type="ECO:0000313" key="1">
    <source>
        <dbReference type="EMBL" id="KAF6756003.1"/>
    </source>
</evidence>
<keyword evidence="2" id="KW-1185">Reference proteome</keyword>
<protein>
    <recommendedName>
        <fullName evidence="3">F-box domain-containing protein</fullName>
    </recommendedName>
</protein>
<dbReference type="Gene3D" id="3.80.10.10">
    <property type="entry name" value="Ribonuclease Inhibitor"/>
    <property type="match status" value="1"/>
</dbReference>
<organism evidence="1 2">
    <name type="scientific">Ephemerocybe angulata</name>
    <dbReference type="NCBI Taxonomy" id="980116"/>
    <lineage>
        <taxon>Eukaryota</taxon>
        <taxon>Fungi</taxon>
        <taxon>Dikarya</taxon>
        <taxon>Basidiomycota</taxon>
        <taxon>Agaricomycotina</taxon>
        <taxon>Agaricomycetes</taxon>
        <taxon>Agaricomycetidae</taxon>
        <taxon>Agaricales</taxon>
        <taxon>Agaricineae</taxon>
        <taxon>Psathyrellaceae</taxon>
        <taxon>Ephemerocybe</taxon>
    </lineage>
</organism>
<sequence length="657" mass="72844">MPAVNFKLQHDFIQPSFLDSPSHLYWMSLNIGTIDDELRALSLKALSLRSQHNTLLPISRLAPELFSRIFYLATYGLWDTTSHGPSSYRRSSVILSQVCYSWRTIALSSPEIWTRIVVRPRTSVQLLQLFLSNAGGCLPLAVIIDLSGYHTTPSLHAASIQTLQRFFDTSSTFDRIESIEFHDTPSGSEFLSGFFKTTPQQSKWMKHLTLTTGNGAQNNWQGPWTVRQHHTQSQDPSDFVLFPEGLPNLRSLSLHGYSVTLCSELTKPCKHLTSLDISLPLRDCSVFQLVRNVLKRTRALEQLRITFPETIPSTQVDHDIAKLADLDSSPDTLQFLPRLDDLQLFGDVRALMILLSRLAVPKKLAQLRIVTSLPRLTEAQTRQLSALRAAWGARAGGPVPQAGNRPEAAASLWFPSTMKISRSMASVSYTVSASAEVSKKETEFYPITLELPNPTSPAFAVKDLLSWDISISPKSLSSEPSRYLNNPFYDDDSIHDGGLGSLRCFSASVSLPEEIWGTLAAMPLLEEVEIWGSTLVFGLTSAIYSAEAPLEVEDHASNSGAIFLALRTLTVHNPGDAPTSHMLVEHLTDAMDRREWLFKQASNVSSGTRPHNPPLKVNFNGRTIRQGRCDSYGTSPIGGDAADMFLLWNASTYATDV</sequence>
<dbReference type="Proteomes" id="UP000521943">
    <property type="component" value="Unassembled WGS sequence"/>
</dbReference>
<dbReference type="EMBL" id="JACGCI010000028">
    <property type="protein sequence ID" value="KAF6756003.1"/>
    <property type="molecule type" value="Genomic_DNA"/>
</dbReference>
<proteinExistence type="predicted"/>
<dbReference type="AlphaFoldDB" id="A0A8H6M535"/>
<name>A0A8H6M535_9AGAR</name>
<evidence type="ECO:0000313" key="2">
    <source>
        <dbReference type="Proteomes" id="UP000521943"/>
    </source>
</evidence>
<dbReference type="InterPro" id="IPR032675">
    <property type="entry name" value="LRR_dom_sf"/>
</dbReference>
<evidence type="ECO:0008006" key="3">
    <source>
        <dbReference type="Google" id="ProtNLM"/>
    </source>
</evidence>
<reference evidence="1 2" key="1">
    <citation type="submission" date="2020-07" db="EMBL/GenBank/DDBJ databases">
        <title>Comparative genomics of pyrophilous fungi reveals a link between fire events and developmental genes.</title>
        <authorList>
            <consortium name="DOE Joint Genome Institute"/>
            <person name="Steindorff A.S."/>
            <person name="Carver A."/>
            <person name="Calhoun S."/>
            <person name="Stillman K."/>
            <person name="Liu H."/>
            <person name="Lipzen A."/>
            <person name="Pangilinan J."/>
            <person name="Labutti K."/>
            <person name="Bruns T.D."/>
            <person name="Grigoriev I.V."/>
        </authorList>
    </citation>
    <scope>NUCLEOTIDE SEQUENCE [LARGE SCALE GENOMIC DNA]</scope>
    <source>
        <strain evidence="1 2">CBS 144469</strain>
    </source>
</reference>
<comment type="caution">
    <text evidence="1">The sequence shown here is derived from an EMBL/GenBank/DDBJ whole genome shotgun (WGS) entry which is preliminary data.</text>
</comment>
<dbReference type="OrthoDB" id="2884925at2759"/>
<accession>A0A8H6M535</accession>
<gene>
    <name evidence="1" type="ORF">DFP72DRAFT_895881</name>
</gene>